<reference evidence="2" key="1">
    <citation type="journal article" date="2012" name="J. Bacteriol.">
        <title>Genome sequences of type strains of seven species of the marine bacterium Pseudoalteromonas.</title>
        <authorList>
            <person name="Xie B.B."/>
            <person name="Shu Y.L."/>
            <person name="Qin Q.L."/>
            <person name="Rong J.C."/>
            <person name="Zhang X.Y."/>
            <person name="Chen X.L."/>
            <person name="Shi M."/>
            <person name="He H.L."/>
            <person name="Zhou B.C."/>
            <person name="Zhang Y.Z."/>
        </authorList>
    </citation>
    <scope>NUCLEOTIDE SEQUENCE [LARGE SCALE GENOMIC DNA]</scope>
    <source>
        <strain evidence="2">NCIMB 2128</strain>
    </source>
</reference>
<protein>
    <recommendedName>
        <fullName evidence="1">25S rRNA (uridine-N(3))-methyltransferase BMT5-like domain-containing protein</fullName>
    </recommendedName>
</protein>
<dbReference type="Proteomes" id="UP000016534">
    <property type="component" value="Unassembled WGS sequence"/>
</dbReference>
<dbReference type="InterPro" id="IPR019446">
    <property type="entry name" value="BMT5-like"/>
</dbReference>
<evidence type="ECO:0000313" key="2">
    <source>
        <dbReference type="EMBL" id="ERG61210.1"/>
    </source>
</evidence>
<reference evidence="2" key="2">
    <citation type="submission" date="2013-04" db="EMBL/GenBank/DDBJ databases">
        <title>Genome sequence of Pseudoalteromonas undina.</title>
        <authorList>
            <person name="Xie B.-B."/>
            <person name="Rong J.-C."/>
            <person name="Qin Q.-L."/>
            <person name="Shu Y.-L."/>
            <person name="Zhang Y.-Z."/>
        </authorList>
    </citation>
    <scope>NUCLEOTIDE SEQUENCE</scope>
    <source>
        <strain evidence="2">NCIMB 2128</strain>
    </source>
</reference>
<evidence type="ECO:0000313" key="3">
    <source>
        <dbReference type="Proteomes" id="UP000016534"/>
    </source>
</evidence>
<dbReference type="Pfam" id="PF10354">
    <property type="entry name" value="BMT5-like"/>
    <property type="match status" value="1"/>
</dbReference>
<organism evidence="2 3">
    <name type="scientific">Pseudoalteromonas undina</name>
    <dbReference type="NCBI Taxonomy" id="43660"/>
    <lineage>
        <taxon>Bacteria</taxon>
        <taxon>Pseudomonadati</taxon>
        <taxon>Pseudomonadota</taxon>
        <taxon>Gammaproteobacteria</taxon>
        <taxon>Alteromonadales</taxon>
        <taxon>Pseudoalteromonadaceae</taxon>
        <taxon>Pseudoalteromonas</taxon>
    </lineage>
</organism>
<gene>
    <name evidence="2" type="ORF">PUND_08869</name>
</gene>
<proteinExistence type="predicted"/>
<feature type="domain" description="25S rRNA (uridine-N(3))-methyltransferase BMT5-like" evidence="1">
    <location>
        <begin position="23"/>
        <end position="197"/>
    </location>
</feature>
<accession>A0ABN0NIL9</accession>
<keyword evidence="3" id="KW-1185">Reference proteome</keyword>
<dbReference type="EMBL" id="AHCF02000017">
    <property type="protein sequence ID" value="ERG61210.1"/>
    <property type="molecule type" value="Genomic_DNA"/>
</dbReference>
<comment type="caution">
    <text evidence="2">The sequence shown here is derived from an EMBL/GenBank/DDBJ whole genome shotgun (WGS) entry which is preliminary data.</text>
</comment>
<evidence type="ECO:0000259" key="1">
    <source>
        <dbReference type="Pfam" id="PF10354"/>
    </source>
</evidence>
<name>A0ABN0NIL9_9GAMM</name>
<sequence>MMSPKNQTHLHADMYLNPDWNILTVGDGDLSFSNALYRHIKPKKLVASTYDDQSTIEQKYPDNALNALKSQKVEVLNSFDVTNPQCWQALGQHLHSFDVVIFQFPLIPAFVGRDAFEHNTRHTSMNVLNRALLHQFIKYANEFALNPQGARLCFITSKDVKPYREWNIEGSLGTHLNAQYQGQMPFDISHFSGYKIRNVDRDKHVKDTSGITYVFSEKPLPELASLLTLPAYLSDNYCSLCRVGPFLAYEDKSKHFAAKKHLQMIKLEQDWQQWLTAFYKSS</sequence>